<proteinExistence type="predicted"/>
<accession>A0A0A9AA98</accession>
<dbReference type="EMBL" id="GBRH01251970">
    <property type="protein sequence ID" value="JAD45925.1"/>
    <property type="molecule type" value="Transcribed_RNA"/>
</dbReference>
<reference evidence="2" key="2">
    <citation type="journal article" date="2015" name="Data Brief">
        <title>Shoot transcriptome of the giant reed, Arundo donax.</title>
        <authorList>
            <person name="Barrero R.A."/>
            <person name="Guerrero F.D."/>
            <person name="Moolhuijzen P."/>
            <person name="Goolsby J.A."/>
            <person name="Tidwell J."/>
            <person name="Bellgard S.E."/>
            <person name="Bellgard M.I."/>
        </authorList>
    </citation>
    <scope>NUCLEOTIDE SEQUENCE</scope>
    <source>
        <tissue evidence="2">Shoot tissue taken approximately 20 cm above the soil surface</tissue>
    </source>
</reference>
<evidence type="ECO:0000256" key="1">
    <source>
        <dbReference type="SAM" id="MobiDB-lite"/>
    </source>
</evidence>
<feature type="region of interest" description="Disordered" evidence="1">
    <location>
        <begin position="1"/>
        <end position="63"/>
    </location>
</feature>
<name>A0A0A9AA98_ARUDO</name>
<feature type="compositionally biased region" description="Polar residues" evidence="1">
    <location>
        <begin position="50"/>
        <end position="63"/>
    </location>
</feature>
<protein>
    <submittedName>
        <fullName evidence="2">Uncharacterized protein</fullName>
    </submittedName>
</protein>
<dbReference type="AlphaFoldDB" id="A0A0A9AA98"/>
<reference evidence="2" key="1">
    <citation type="submission" date="2014-09" db="EMBL/GenBank/DDBJ databases">
        <authorList>
            <person name="Magalhaes I.L.F."/>
            <person name="Oliveira U."/>
            <person name="Santos F.R."/>
            <person name="Vidigal T.H.D.A."/>
            <person name="Brescovit A.D."/>
            <person name="Santos A.J."/>
        </authorList>
    </citation>
    <scope>NUCLEOTIDE SEQUENCE</scope>
    <source>
        <tissue evidence="2">Shoot tissue taken approximately 20 cm above the soil surface</tissue>
    </source>
</reference>
<sequence length="63" mass="6410">MTAAHGSTTLHPAVMAANPPSSPLQTSTRRAAGRTCGSRRPTRRAIRARSGSNDTGSTCSGDG</sequence>
<organism evidence="2">
    <name type="scientific">Arundo donax</name>
    <name type="common">Giant reed</name>
    <name type="synonym">Donax arundinaceus</name>
    <dbReference type="NCBI Taxonomy" id="35708"/>
    <lineage>
        <taxon>Eukaryota</taxon>
        <taxon>Viridiplantae</taxon>
        <taxon>Streptophyta</taxon>
        <taxon>Embryophyta</taxon>
        <taxon>Tracheophyta</taxon>
        <taxon>Spermatophyta</taxon>
        <taxon>Magnoliopsida</taxon>
        <taxon>Liliopsida</taxon>
        <taxon>Poales</taxon>
        <taxon>Poaceae</taxon>
        <taxon>PACMAD clade</taxon>
        <taxon>Arundinoideae</taxon>
        <taxon>Arundineae</taxon>
        <taxon>Arundo</taxon>
    </lineage>
</organism>
<evidence type="ECO:0000313" key="2">
    <source>
        <dbReference type="EMBL" id="JAD45925.1"/>
    </source>
</evidence>
<feature type="compositionally biased region" description="Polar residues" evidence="1">
    <location>
        <begin position="1"/>
        <end position="10"/>
    </location>
</feature>